<name>A0A7V4DED5_9BACT</name>
<gene>
    <name evidence="4" type="ORF">ENV30_04350</name>
</gene>
<dbReference type="GO" id="GO:0005524">
    <property type="term" value="F:ATP binding"/>
    <property type="evidence" value="ECO:0007669"/>
    <property type="project" value="UniProtKB-KW"/>
</dbReference>
<dbReference type="SMART" id="SM00382">
    <property type="entry name" value="AAA"/>
    <property type="match status" value="1"/>
</dbReference>
<protein>
    <submittedName>
        <fullName evidence="4">Sugar ABC transporter ATP-binding protein</fullName>
    </submittedName>
</protein>
<dbReference type="InterPro" id="IPR003593">
    <property type="entry name" value="AAA+_ATPase"/>
</dbReference>
<dbReference type="AlphaFoldDB" id="A0A7V4DED5"/>
<dbReference type="Pfam" id="PF00005">
    <property type="entry name" value="ABC_tran"/>
    <property type="match status" value="1"/>
</dbReference>
<evidence type="ECO:0000256" key="2">
    <source>
        <dbReference type="ARBA" id="ARBA00022840"/>
    </source>
</evidence>
<dbReference type="CDD" id="cd03216">
    <property type="entry name" value="ABC_Carb_Monos_I"/>
    <property type="match status" value="1"/>
</dbReference>
<dbReference type="GO" id="GO:0016887">
    <property type="term" value="F:ATP hydrolysis activity"/>
    <property type="evidence" value="ECO:0007669"/>
    <property type="project" value="InterPro"/>
</dbReference>
<dbReference type="InterPro" id="IPR050107">
    <property type="entry name" value="ABC_carbohydrate_import_ATPase"/>
</dbReference>
<comment type="caution">
    <text evidence="4">The sequence shown here is derived from an EMBL/GenBank/DDBJ whole genome shotgun (WGS) entry which is preliminary data.</text>
</comment>
<dbReference type="PROSITE" id="PS50893">
    <property type="entry name" value="ABC_TRANSPORTER_2"/>
    <property type="match status" value="1"/>
</dbReference>
<sequence>MEGERRPLLEVRNIVKRFGGLVAVNRVSMEVYPGEVVGLLGDNGAGKSTLIKVISGVYRPDEGQIFFGGREVRITSPMDAIRLGIETIYQDLALAENLNVYSNIFLGRERLKKLFNLIPVLDHEYMMQESKKVLDRLGIEIPSLRNKIKTLSGGQRQSVAISRSIYWNAKLLIMDEPTAALGVTEQRKVLNLVKTLSAQGVAIIIISHQLYDVFQVAHRLVVLRRGEKVGERLTHETNPDEIVSLMVGAELVEGGRRG</sequence>
<proteinExistence type="predicted"/>
<reference evidence="4" key="1">
    <citation type="journal article" date="2020" name="mSystems">
        <title>Genome- and Community-Level Interaction Insights into Carbon Utilization and Element Cycling Functions of Hydrothermarchaeota in Hydrothermal Sediment.</title>
        <authorList>
            <person name="Zhou Z."/>
            <person name="Liu Y."/>
            <person name="Xu W."/>
            <person name="Pan J."/>
            <person name="Luo Z.H."/>
            <person name="Li M."/>
        </authorList>
    </citation>
    <scope>NUCLEOTIDE SEQUENCE [LARGE SCALE GENOMIC DNA]</scope>
    <source>
        <strain evidence="4">SpSt-747</strain>
    </source>
</reference>
<dbReference type="EMBL" id="DTFV01000059">
    <property type="protein sequence ID" value="HGI30525.1"/>
    <property type="molecule type" value="Genomic_DNA"/>
</dbReference>
<feature type="domain" description="ABC transporter" evidence="3">
    <location>
        <begin position="9"/>
        <end position="250"/>
    </location>
</feature>
<evidence type="ECO:0000313" key="4">
    <source>
        <dbReference type="EMBL" id="HGI30525.1"/>
    </source>
</evidence>
<keyword evidence="1" id="KW-0547">Nucleotide-binding</keyword>
<keyword evidence="2 4" id="KW-0067">ATP-binding</keyword>
<dbReference type="InterPro" id="IPR027417">
    <property type="entry name" value="P-loop_NTPase"/>
</dbReference>
<dbReference type="PANTHER" id="PTHR43790">
    <property type="entry name" value="CARBOHYDRATE TRANSPORT ATP-BINDING PROTEIN MG119-RELATED"/>
    <property type="match status" value="1"/>
</dbReference>
<organism evidence="4">
    <name type="scientific">Candidatus Caldatribacterium californiense</name>
    <dbReference type="NCBI Taxonomy" id="1454726"/>
    <lineage>
        <taxon>Bacteria</taxon>
        <taxon>Pseudomonadati</taxon>
        <taxon>Atribacterota</taxon>
        <taxon>Atribacteria</taxon>
        <taxon>Atribacterales</taxon>
        <taxon>Candidatus Caldatribacteriaceae</taxon>
        <taxon>Candidatus Caldatribacterium</taxon>
    </lineage>
</organism>
<evidence type="ECO:0000259" key="3">
    <source>
        <dbReference type="PROSITE" id="PS50893"/>
    </source>
</evidence>
<dbReference type="InterPro" id="IPR003439">
    <property type="entry name" value="ABC_transporter-like_ATP-bd"/>
</dbReference>
<accession>A0A7V4DED5</accession>
<evidence type="ECO:0000256" key="1">
    <source>
        <dbReference type="ARBA" id="ARBA00022741"/>
    </source>
</evidence>
<dbReference type="SUPFAM" id="SSF52540">
    <property type="entry name" value="P-loop containing nucleoside triphosphate hydrolases"/>
    <property type="match status" value="1"/>
</dbReference>
<dbReference type="Gene3D" id="3.40.50.300">
    <property type="entry name" value="P-loop containing nucleotide triphosphate hydrolases"/>
    <property type="match status" value="1"/>
</dbReference>
<dbReference type="PANTHER" id="PTHR43790:SF8">
    <property type="entry name" value="SUGAR ABC TRANSPORTER ATP-BINDING PROTEIN"/>
    <property type="match status" value="1"/>
</dbReference>